<dbReference type="AlphaFoldDB" id="A0A0B5END9"/>
<keyword evidence="3" id="KW-1185">Reference proteome</keyword>
<sequence>MPCPRRRLTVRRPIPRHRTTDRPPPASPRTTAPGKHRGANIRRMAEAPGRPRQQDLHSEPARRRLTGSRGSTARQGPDPFPGLAAPPLFDAPGRARTRPARDGRRDGRGHEYGQAHERSRDGTAPAGSPRPHRPDPTGPGLTRRSRTHPKSAYPHTQVPALHLSITSPEPNS</sequence>
<organism evidence="2 3">
    <name type="scientific">Streptomyces albus (strain ATCC 21838 / DSM 41398 / FERM P-419 / JCM 4703 / NBRC 107858)</name>
    <dbReference type="NCBI Taxonomy" id="1081613"/>
    <lineage>
        <taxon>Bacteria</taxon>
        <taxon>Bacillati</taxon>
        <taxon>Actinomycetota</taxon>
        <taxon>Actinomycetes</taxon>
        <taxon>Kitasatosporales</taxon>
        <taxon>Streptomycetaceae</taxon>
        <taxon>Streptomyces</taxon>
    </lineage>
</organism>
<feature type="compositionally biased region" description="Basic and acidic residues" evidence="1">
    <location>
        <begin position="52"/>
        <end position="62"/>
    </location>
</feature>
<protein>
    <submittedName>
        <fullName evidence="2">Uncharacterized protein</fullName>
    </submittedName>
</protein>
<accession>A0A0B5END9</accession>
<evidence type="ECO:0000256" key="1">
    <source>
        <dbReference type="SAM" id="MobiDB-lite"/>
    </source>
</evidence>
<evidence type="ECO:0000313" key="3">
    <source>
        <dbReference type="Proteomes" id="UP000031523"/>
    </source>
</evidence>
<name>A0A0B5END9_STRA4</name>
<dbReference type="KEGG" id="sals:SLNWT_2768"/>
<feature type="compositionally biased region" description="Basic and acidic residues" evidence="1">
    <location>
        <begin position="99"/>
        <end position="121"/>
    </location>
</feature>
<feature type="compositionally biased region" description="Basic residues" evidence="1">
    <location>
        <begin position="1"/>
        <end position="19"/>
    </location>
</feature>
<proteinExistence type="predicted"/>
<evidence type="ECO:0000313" key="2">
    <source>
        <dbReference type="EMBL" id="AJE83144.1"/>
    </source>
</evidence>
<reference evidence="2 3" key="1">
    <citation type="submission" date="2015-01" db="EMBL/GenBank/DDBJ databases">
        <title>Enhanced salinomycin production by adjusting the supply of polyketide extender units in Streptomyce albus DSM 41398.</title>
        <authorList>
            <person name="Lu C."/>
        </authorList>
    </citation>
    <scope>NUCLEOTIDE SEQUENCE [LARGE SCALE GENOMIC DNA]</scope>
    <source>
        <strain evidence="3">ATCC 21838 / DSM 41398 / FERM P-419 / JCM 4703 / NBRC 107858</strain>
    </source>
</reference>
<feature type="region of interest" description="Disordered" evidence="1">
    <location>
        <begin position="1"/>
        <end position="172"/>
    </location>
</feature>
<dbReference type="EMBL" id="CP010519">
    <property type="protein sequence ID" value="AJE83144.1"/>
    <property type="molecule type" value="Genomic_DNA"/>
</dbReference>
<dbReference type="Proteomes" id="UP000031523">
    <property type="component" value="Chromosome"/>
</dbReference>
<gene>
    <name evidence="2" type="ORF">SLNWT_2768</name>
</gene>